<feature type="transmembrane region" description="Helical" evidence="1">
    <location>
        <begin position="12"/>
        <end position="34"/>
    </location>
</feature>
<evidence type="ECO:0000256" key="1">
    <source>
        <dbReference type="SAM" id="Phobius"/>
    </source>
</evidence>
<proteinExistence type="predicted"/>
<evidence type="ECO:0000313" key="4">
    <source>
        <dbReference type="Proteomes" id="UP000216207"/>
    </source>
</evidence>
<dbReference type="Proteomes" id="UP000216207">
    <property type="component" value="Unassembled WGS sequence"/>
</dbReference>
<feature type="transmembrane region" description="Helical" evidence="1">
    <location>
        <begin position="135"/>
        <end position="157"/>
    </location>
</feature>
<feature type="domain" description="DUF1648" evidence="2">
    <location>
        <begin position="21"/>
        <end position="66"/>
    </location>
</feature>
<dbReference type="RefSeq" id="WP_095326520.1">
    <property type="nucleotide sequence ID" value="NZ_NPCC01000011.1"/>
</dbReference>
<protein>
    <recommendedName>
        <fullName evidence="2">DUF1648 domain-containing protein</fullName>
    </recommendedName>
</protein>
<dbReference type="EMBL" id="NPCC01000011">
    <property type="protein sequence ID" value="PAE89134.1"/>
    <property type="molecule type" value="Genomic_DNA"/>
</dbReference>
<sequence length="161" mass="18697">MEKLKNGHSKIENLLVFLSAVFFIYHLTFLINAWPDIPNQIAFHYSNGIPDNFRPKYLLIVIPLIGVLMWCLLGFLVRKPEKLNYINLTEANKDLQYMKARKIMSVVQNASFIMLLFANEAFIRGAMGIEFSFQLSISLLLLVICGLTPLYFLIWAFRLKY</sequence>
<keyword evidence="1" id="KW-0812">Transmembrane</keyword>
<gene>
    <name evidence="3" type="ORF">CHH72_09850</name>
</gene>
<keyword evidence="1" id="KW-0472">Membrane</keyword>
<keyword evidence="1" id="KW-1133">Transmembrane helix</keyword>
<feature type="transmembrane region" description="Helical" evidence="1">
    <location>
        <begin position="57"/>
        <end position="77"/>
    </location>
</feature>
<evidence type="ECO:0000259" key="2">
    <source>
        <dbReference type="Pfam" id="PF07853"/>
    </source>
</evidence>
<dbReference type="Pfam" id="PF07853">
    <property type="entry name" value="DUF1648"/>
    <property type="match status" value="1"/>
</dbReference>
<feature type="transmembrane region" description="Helical" evidence="1">
    <location>
        <begin position="103"/>
        <end position="123"/>
    </location>
</feature>
<dbReference type="AlphaFoldDB" id="A0A268P059"/>
<name>A0A268P059_SHOCL</name>
<organism evidence="3 4">
    <name type="scientific">Shouchella clausii</name>
    <name type="common">Alkalihalobacillus clausii</name>
    <dbReference type="NCBI Taxonomy" id="79880"/>
    <lineage>
        <taxon>Bacteria</taxon>
        <taxon>Bacillati</taxon>
        <taxon>Bacillota</taxon>
        <taxon>Bacilli</taxon>
        <taxon>Bacillales</taxon>
        <taxon>Bacillaceae</taxon>
        <taxon>Shouchella</taxon>
    </lineage>
</organism>
<accession>A0A268P059</accession>
<comment type="caution">
    <text evidence="3">The sequence shown here is derived from an EMBL/GenBank/DDBJ whole genome shotgun (WGS) entry which is preliminary data.</text>
</comment>
<dbReference type="InterPro" id="IPR012867">
    <property type="entry name" value="DUF1648"/>
</dbReference>
<reference evidence="3 4" key="1">
    <citation type="submission" date="2017-07" db="EMBL/GenBank/DDBJ databases">
        <title>Isolation and whole genome analysis of endospore-forming bacteria from heroin.</title>
        <authorList>
            <person name="Kalinowski J."/>
            <person name="Ahrens B."/>
            <person name="Al-Dilaimi A."/>
            <person name="Winkler A."/>
            <person name="Wibberg D."/>
            <person name="Schleenbecker U."/>
            <person name="Ruckert C."/>
            <person name="Wolfel R."/>
            <person name="Grass G."/>
        </authorList>
    </citation>
    <scope>NUCLEOTIDE SEQUENCE [LARGE SCALE GENOMIC DNA]</scope>
    <source>
        <strain evidence="3 4">7539</strain>
    </source>
</reference>
<evidence type="ECO:0000313" key="3">
    <source>
        <dbReference type="EMBL" id="PAE89134.1"/>
    </source>
</evidence>